<evidence type="ECO:0000313" key="2">
    <source>
        <dbReference type="Proteomes" id="UP000050795"/>
    </source>
</evidence>
<protein>
    <recommendedName>
        <fullName evidence="1">UspA domain-containing protein</fullName>
    </recommendedName>
</protein>
<dbReference type="AlphaFoldDB" id="A0AA85IUH1"/>
<sequence>MSKAKRIVCLPVDGSDHSLRAVQWYITEVYRPGDQVIFVHAIEMPNLPAVKLSSGLNVPVENWTKSLQENIDRSTKIQNQYGYLCEKSKIPYDFVVMNGSSPGTGILQAVDDYKAELIVMGSRGLGLMKRTFIGSVSNHVVHNTHIPCIIVPTEN</sequence>
<evidence type="ECO:0000259" key="1">
    <source>
        <dbReference type="Pfam" id="PF00582"/>
    </source>
</evidence>
<dbReference type="WBParaSite" id="TREG1_109110.1">
    <property type="protein sequence ID" value="TREG1_109110.1"/>
    <property type="gene ID" value="TREG1_109110"/>
</dbReference>
<dbReference type="CDD" id="cd23659">
    <property type="entry name" value="USP_At3g01520-like"/>
    <property type="match status" value="1"/>
</dbReference>
<dbReference type="InterPro" id="IPR014729">
    <property type="entry name" value="Rossmann-like_a/b/a_fold"/>
</dbReference>
<organism evidence="2 3">
    <name type="scientific">Trichobilharzia regenti</name>
    <name type="common">Nasal bird schistosome</name>
    <dbReference type="NCBI Taxonomy" id="157069"/>
    <lineage>
        <taxon>Eukaryota</taxon>
        <taxon>Metazoa</taxon>
        <taxon>Spiralia</taxon>
        <taxon>Lophotrochozoa</taxon>
        <taxon>Platyhelminthes</taxon>
        <taxon>Trematoda</taxon>
        <taxon>Digenea</taxon>
        <taxon>Strigeidida</taxon>
        <taxon>Schistosomatoidea</taxon>
        <taxon>Schistosomatidae</taxon>
        <taxon>Trichobilharzia</taxon>
    </lineage>
</organism>
<dbReference type="Proteomes" id="UP000050795">
    <property type="component" value="Unassembled WGS sequence"/>
</dbReference>
<reference evidence="3" key="2">
    <citation type="submission" date="2023-11" db="UniProtKB">
        <authorList>
            <consortium name="WormBaseParasite"/>
        </authorList>
    </citation>
    <scope>IDENTIFICATION</scope>
</reference>
<dbReference type="Pfam" id="PF00582">
    <property type="entry name" value="Usp"/>
    <property type="match status" value="1"/>
</dbReference>
<dbReference type="InterPro" id="IPR006015">
    <property type="entry name" value="Universal_stress_UspA"/>
</dbReference>
<dbReference type="Gene3D" id="3.40.50.620">
    <property type="entry name" value="HUPs"/>
    <property type="match status" value="1"/>
</dbReference>
<dbReference type="SUPFAM" id="SSF52402">
    <property type="entry name" value="Adenine nucleotide alpha hydrolases-like"/>
    <property type="match status" value="1"/>
</dbReference>
<proteinExistence type="predicted"/>
<reference evidence="2" key="1">
    <citation type="submission" date="2022-06" db="EMBL/GenBank/DDBJ databases">
        <authorList>
            <person name="Berger JAMES D."/>
            <person name="Berger JAMES D."/>
        </authorList>
    </citation>
    <scope>NUCLEOTIDE SEQUENCE [LARGE SCALE GENOMIC DNA]</scope>
</reference>
<evidence type="ECO:0000313" key="3">
    <source>
        <dbReference type="WBParaSite" id="TREG1_109110.1"/>
    </source>
</evidence>
<dbReference type="PRINTS" id="PR01438">
    <property type="entry name" value="UNVRSLSTRESS"/>
</dbReference>
<dbReference type="InterPro" id="IPR006016">
    <property type="entry name" value="UspA"/>
</dbReference>
<dbReference type="PANTHER" id="PTHR46989:SF3">
    <property type="entry name" value="USPA DOMAIN-CONTAINING PROTEIN"/>
    <property type="match status" value="1"/>
</dbReference>
<feature type="domain" description="UspA" evidence="1">
    <location>
        <begin position="6"/>
        <end position="152"/>
    </location>
</feature>
<accession>A0AA85IUH1</accession>
<name>A0AA85IUH1_TRIRE</name>
<dbReference type="PANTHER" id="PTHR46989">
    <property type="entry name" value="USP DOMAIN-CONTAINING PROTEIN"/>
    <property type="match status" value="1"/>
</dbReference>
<keyword evidence="2" id="KW-1185">Reference proteome</keyword>